<evidence type="ECO:0000313" key="3">
    <source>
        <dbReference type="Proteomes" id="UP001219525"/>
    </source>
</evidence>
<organism evidence="2 3">
    <name type="scientific">Mycena pura</name>
    <dbReference type="NCBI Taxonomy" id="153505"/>
    <lineage>
        <taxon>Eukaryota</taxon>
        <taxon>Fungi</taxon>
        <taxon>Dikarya</taxon>
        <taxon>Basidiomycota</taxon>
        <taxon>Agaricomycotina</taxon>
        <taxon>Agaricomycetes</taxon>
        <taxon>Agaricomycetidae</taxon>
        <taxon>Agaricales</taxon>
        <taxon>Marasmiineae</taxon>
        <taxon>Mycenaceae</taxon>
        <taxon>Mycena</taxon>
    </lineage>
</organism>
<gene>
    <name evidence="1" type="ORF">GGX14DRAFT_299049</name>
    <name evidence="2" type="ORF">GGX14DRAFT_337081</name>
</gene>
<keyword evidence="3" id="KW-1185">Reference proteome</keyword>
<feature type="non-terminal residue" evidence="2">
    <location>
        <position position="180"/>
    </location>
</feature>
<comment type="caution">
    <text evidence="2">The sequence shown here is derived from an EMBL/GenBank/DDBJ whole genome shotgun (WGS) entry which is preliminary data.</text>
</comment>
<evidence type="ECO:0000313" key="2">
    <source>
        <dbReference type="EMBL" id="KAJ7194096.1"/>
    </source>
</evidence>
<proteinExistence type="predicted"/>
<evidence type="ECO:0000313" key="1">
    <source>
        <dbReference type="EMBL" id="KAJ7189803.1"/>
    </source>
</evidence>
<reference evidence="2" key="1">
    <citation type="submission" date="2023-03" db="EMBL/GenBank/DDBJ databases">
        <title>Massive genome expansion in bonnet fungi (Mycena s.s.) driven by repeated elements and novel gene families across ecological guilds.</title>
        <authorList>
            <consortium name="Lawrence Berkeley National Laboratory"/>
            <person name="Harder C.B."/>
            <person name="Miyauchi S."/>
            <person name="Viragh M."/>
            <person name="Kuo A."/>
            <person name="Thoen E."/>
            <person name="Andreopoulos B."/>
            <person name="Lu D."/>
            <person name="Skrede I."/>
            <person name="Drula E."/>
            <person name="Henrissat B."/>
            <person name="Morin E."/>
            <person name="Kohler A."/>
            <person name="Barry K."/>
            <person name="LaButti K."/>
            <person name="Morin E."/>
            <person name="Salamov A."/>
            <person name="Lipzen A."/>
            <person name="Mereny Z."/>
            <person name="Hegedus B."/>
            <person name="Baldrian P."/>
            <person name="Stursova M."/>
            <person name="Weitz H."/>
            <person name="Taylor A."/>
            <person name="Grigoriev I.V."/>
            <person name="Nagy L.G."/>
            <person name="Martin F."/>
            <person name="Kauserud H."/>
        </authorList>
    </citation>
    <scope>NUCLEOTIDE SEQUENCE</scope>
    <source>
        <strain evidence="2">9144</strain>
    </source>
</reference>
<sequence length="180" mass="20631">ASRTKVPLKQSSVLSDIRLNKMKVSPEQFKELEEMYSNRATAVDDGISPVDYIYALNDDDQLAASAIMAQQGLDVDTREQLNNRWSHQWSSYSNNSLNARNRTRRILYLCRCGYDHTQAQKKKRHTPVPFTSCLAHAENVEDSEKILRIRGFFHHNEACIKAEFTRIPPVPIHPSVYVVA</sequence>
<dbReference type="Proteomes" id="UP001219525">
    <property type="component" value="Unassembled WGS sequence"/>
</dbReference>
<protein>
    <submittedName>
        <fullName evidence="2">Uncharacterized protein</fullName>
    </submittedName>
</protein>
<accession>A0AAD6Y115</accession>
<dbReference type="EMBL" id="JARJCW010000101">
    <property type="protein sequence ID" value="KAJ7194096.1"/>
    <property type="molecule type" value="Genomic_DNA"/>
</dbReference>
<feature type="non-terminal residue" evidence="2">
    <location>
        <position position="1"/>
    </location>
</feature>
<dbReference type="AlphaFoldDB" id="A0AAD6Y115"/>
<dbReference type="EMBL" id="JARJCW010000166">
    <property type="protein sequence ID" value="KAJ7189803.1"/>
    <property type="molecule type" value="Genomic_DNA"/>
</dbReference>
<name>A0AAD6Y115_9AGAR</name>